<dbReference type="GeneID" id="64827373"/>
<feature type="transmembrane region" description="Helical" evidence="1">
    <location>
        <begin position="199"/>
        <end position="222"/>
    </location>
</feature>
<dbReference type="InterPro" id="IPR055966">
    <property type="entry name" value="DUF7544"/>
</dbReference>
<name>A0A8T8LPQ8_9EURY</name>
<evidence type="ECO:0000313" key="3">
    <source>
        <dbReference type="Proteomes" id="UP000679341"/>
    </source>
</evidence>
<feature type="transmembrane region" description="Helical" evidence="1">
    <location>
        <begin position="154"/>
        <end position="179"/>
    </location>
</feature>
<feature type="transmembrane region" description="Helical" evidence="1">
    <location>
        <begin position="106"/>
        <end position="133"/>
    </location>
</feature>
<organism evidence="2 3">
    <name type="scientific">Halorubrum ruber</name>
    <dbReference type="NCBI Taxonomy" id="2982524"/>
    <lineage>
        <taxon>Archaea</taxon>
        <taxon>Methanobacteriati</taxon>
        <taxon>Methanobacteriota</taxon>
        <taxon>Stenosarchaea group</taxon>
        <taxon>Halobacteria</taxon>
        <taxon>Halobacteriales</taxon>
        <taxon>Haloferacaceae</taxon>
        <taxon>Halorubrum</taxon>
    </lineage>
</organism>
<dbReference type="EMBL" id="CP073695">
    <property type="protein sequence ID" value="QUO49163.1"/>
    <property type="molecule type" value="Genomic_DNA"/>
</dbReference>
<gene>
    <name evidence="2" type="ORF">J7656_07495</name>
</gene>
<reference evidence="2 3" key="1">
    <citation type="submission" date="2021-03" db="EMBL/GenBank/DDBJ databases">
        <title>Halorubrum sodomense MBLA0099, Whole genome shotgun sequencing.</title>
        <authorList>
            <person name="Seo M.-J."/>
            <person name="Cho E.-S."/>
            <person name="Hwang C.Y."/>
        </authorList>
    </citation>
    <scope>NUCLEOTIDE SEQUENCE [LARGE SCALE GENOMIC DNA]</scope>
    <source>
        <strain evidence="2 3">MBLA0099</strain>
    </source>
</reference>
<feature type="transmembrane region" description="Helical" evidence="1">
    <location>
        <begin position="259"/>
        <end position="283"/>
    </location>
</feature>
<proteinExistence type="predicted"/>
<evidence type="ECO:0000256" key="1">
    <source>
        <dbReference type="SAM" id="Phobius"/>
    </source>
</evidence>
<dbReference type="OrthoDB" id="137652at2157"/>
<keyword evidence="1" id="KW-0812">Transmembrane</keyword>
<feature type="transmembrane region" description="Helical" evidence="1">
    <location>
        <begin position="317"/>
        <end position="341"/>
    </location>
</feature>
<dbReference type="KEGG" id="hss:J7656_07495"/>
<sequence length="378" mass="37736">MTWHAVDALDRAVDATRRLLFPFEAVRWVKLAFLALFMVGGGAGMSGGATSAFSAPASGVGALGAPAGGVGAWNDVSPDSGEAVPSGFEGTVSAGFERLAELDPGLLAGVAVGLLFVGTVLFACSIAFRLAFYDALATTEVAIWRPFRDRFGQALGLLGFSVVTAAVTVLPAAALAVALDPDALRVLGVSVGALSGRSPAATSAFAVLGALAAAVALAGTVVSRLTFEFVAPAMVARDVGVVDGWRAVWASFRGSWAEVVVYVAVHFVLAAGVGIVQAVAVAFVGGGVAVAGLVALLLAAVSLGGVEALIGTTAGVIVLATVLGCAVVAVVVLTLPVTLLVRTYLTAYEVSTLAGVDPDLAPLSTALIARDESASVGE</sequence>
<keyword evidence="1" id="KW-1133">Transmembrane helix</keyword>
<dbReference type="Pfam" id="PF24400">
    <property type="entry name" value="DUF7544"/>
    <property type="match status" value="1"/>
</dbReference>
<feature type="transmembrane region" description="Helical" evidence="1">
    <location>
        <begin position="289"/>
        <end position="310"/>
    </location>
</feature>
<keyword evidence="1" id="KW-0472">Membrane</keyword>
<dbReference type="Proteomes" id="UP000679341">
    <property type="component" value="Chromosome"/>
</dbReference>
<keyword evidence="3" id="KW-1185">Reference proteome</keyword>
<dbReference type="AlphaFoldDB" id="A0A8T8LPQ8"/>
<dbReference type="RefSeq" id="WP_211554526.1">
    <property type="nucleotide sequence ID" value="NZ_CP073695.1"/>
</dbReference>
<evidence type="ECO:0000313" key="2">
    <source>
        <dbReference type="EMBL" id="QUO49163.1"/>
    </source>
</evidence>
<protein>
    <submittedName>
        <fullName evidence="2">Uncharacterized protein</fullName>
    </submittedName>
</protein>
<feature type="transmembrane region" description="Helical" evidence="1">
    <location>
        <begin position="28"/>
        <end position="49"/>
    </location>
</feature>
<accession>A0A8T8LPQ8</accession>